<evidence type="ECO:0000256" key="2">
    <source>
        <dbReference type="SAM" id="MobiDB-lite"/>
    </source>
</evidence>
<feature type="transmembrane region" description="Helical" evidence="3">
    <location>
        <begin position="224"/>
        <end position="243"/>
    </location>
</feature>
<feature type="transmembrane region" description="Helical" evidence="3">
    <location>
        <begin position="28"/>
        <end position="48"/>
    </location>
</feature>
<dbReference type="AlphaFoldDB" id="A0A0K2UNW7"/>
<dbReference type="PANTHER" id="PTHR11360">
    <property type="entry name" value="MONOCARBOXYLATE TRANSPORTER"/>
    <property type="match status" value="1"/>
</dbReference>
<dbReference type="EMBL" id="HACA01022567">
    <property type="protein sequence ID" value="CDW39928.1"/>
    <property type="molecule type" value="Transcribed_RNA"/>
</dbReference>
<feature type="transmembrane region" description="Helical" evidence="3">
    <location>
        <begin position="252"/>
        <end position="271"/>
    </location>
</feature>
<feature type="transmembrane region" description="Helical" evidence="3">
    <location>
        <begin position="341"/>
        <end position="360"/>
    </location>
</feature>
<dbReference type="InterPro" id="IPR011701">
    <property type="entry name" value="MFS"/>
</dbReference>
<accession>A0A0K2UNW7</accession>
<feature type="domain" description="Major facilitator superfamily (MFS) profile" evidence="4">
    <location>
        <begin position="1"/>
        <end position="365"/>
    </location>
</feature>
<dbReference type="PANTHER" id="PTHR11360:SF251">
    <property type="entry name" value="MAJOR FACILITATOR SUPERFAMILY (MFS) PROFILE DOMAIN-CONTAINING PROTEIN"/>
    <property type="match status" value="1"/>
</dbReference>
<sequence>WLGAFSTSFSFIISPITMSFCIRKSTRLTAVFGGLITALGVLFTSFAVQFHQLFISYGIIIGLGVGMTRDPCTLMIGQYFKRKRELMEIFLVSSSGIGLAVMSIFLQFALRSLGWILGLQLVTGVICITFIFGTFHRSASLYHPQRRAILHLKSQKRKIKSKDKTIQEETPPFLDFKTLKSRTVQILLLSIAVSSFGLNCPLYYITQQALIAEVRGNKLLLLNVYLGLGWSFGCCLFGCIIIYGDGRIPRQYLCQASLFMSGVSVLTFTGIEAYRGFVIFAWIYGFFLGGYNYTLKMYIYEKVRARNFGRAWGFTQCAVAISNVLGVFISGQLNIRFGNKVGFLFSSVAIVLGSLVMILVDVHRRNLRKKHSHNSSHHHHHHHQGSRSRSNICTSVLPHINNGNSSGSHQHHPNNTNSTVCKVIESENKKISSQGDEKVEEIIDDVLLDEELDDPDLIEPMFRRRSLKPTVSLFSREEEDEDDLDFDIFYENYCCTLEEGGRRKRVLLLDDDVEYLNDNITSCSKVENRLVFSEYEQNLIKETEGLKYNNLNNNGDGARKLGRKRSSILFKQPSDLGNGRRLSKSHWWNESKRNITPIDEASV</sequence>
<feature type="compositionally biased region" description="Basic residues" evidence="2">
    <location>
        <begin position="369"/>
        <end position="386"/>
    </location>
</feature>
<dbReference type="Pfam" id="PF07690">
    <property type="entry name" value="MFS_1"/>
    <property type="match status" value="1"/>
</dbReference>
<feature type="non-terminal residue" evidence="5">
    <location>
        <position position="1"/>
    </location>
</feature>
<feature type="transmembrane region" description="Helical" evidence="3">
    <location>
        <begin position="277"/>
        <end position="299"/>
    </location>
</feature>
<evidence type="ECO:0000256" key="3">
    <source>
        <dbReference type="SAM" id="Phobius"/>
    </source>
</evidence>
<dbReference type="InterPro" id="IPR050327">
    <property type="entry name" value="Proton-linked_MCT"/>
</dbReference>
<name>A0A0K2UNW7_LEPSM</name>
<feature type="transmembrane region" description="Helical" evidence="3">
    <location>
        <begin position="89"/>
        <end position="109"/>
    </location>
</feature>
<dbReference type="OrthoDB" id="6499973at2759"/>
<dbReference type="GO" id="GO:0022857">
    <property type="term" value="F:transmembrane transporter activity"/>
    <property type="evidence" value="ECO:0007669"/>
    <property type="project" value="InterPro"/>
</dbReference>
<keyword evidence="3" id="KW-0812">Transmembrane</keyword>
<evidence type="ECO:0000259" key="4">
    <source>
        <dbReference type="PROSITE" id="PS50850"/>
    </source>
</evidence>
<comment type="subcellular location">
    <subcellularLocation>
        <location evidence="1">Membrane</location>
        <topology evidence="1">Multi-pass membrane protein</topology>
    </subcellularLocation>
</comment>
<dbReference type="InterPro" id="IPR036259">
    <property type="entry name" value="MFS_trans_sf"/>
</dbReference>
<organism evidence="5">
    <name type="scientific">Lepeophtheirus salmonis</name>
    <name type="common">Salmon louse</name>
    <name type="synonym">Caligus salmonis</name>
    <dbReference type="NCBI Taxonomy" id="72036"/>
    <lineage>
        <taxon>Eukaryota</taxon>
        <taxon>Metazoa</taxon>
        <taxon>Ecdysozoa</taxon>
        <taxon>Arthropoda</taxon>
        <taxon>Crustacea</taxon>
        <taxon>Multicrustacea</taxon>
        <taxon>Hexanauplia</taxon>
        <taxon>Copepoda</taxon>
        <taxon>Siphonostomatoida</taxon>
        <taxon>Caligidae</taxon>
        <taxon>Lepeophtheirus</taxon>
    </lineage>
</organism>
<feature type="region of interest" description="Disordered" evidence="2">
    <location>
        <begin position="369"/>
        <end position="389"/>
    </location>
</feature>
<feature type="transmembrane region" description="Helical" evidence="3">
    <location>
        <begin position="115"/>
        <end position="135"/>
    </location>
</feature>
<dbReference type="SUPFAM" id="SSF103473">
    <property type="entry name" value="MFS general substrate transporter"/>
    <property type="match status" value="1"/>
</dbReference>
<dbReference type="GO" id="GO:0016020">
    <property type="term" value="C:membrane"/>
    <property type="evidence" value="ECO:0007669"/>
    <property type="project" value="UniProtKB-SubCell"/>
</dbReference>
<keyword evidence="3" id="KW-0472">Membrane</keyword>
<feature type="transmembrane region" description="Helical" evidence="3">
    <location>
        <begin position="54"/>
        <end position="77"/>
    </location>
</feature>
<evidence type="ECO:0000313" key="5">
    <source>
        <dbReference type="EMBL" id="CDW39928.1"/>
    </source>
</evidence>
<dbReference type="InterPro" id="IPR020846">
    <property type="entry name" value="MFS_dom"/>
</dbReference>
<dbReference type="PROSITE" id="PS50850">
    <property type="entry name" value="MFS"/>
    <property type="match status" value="1"/>
</dbReference>
<protein>
    <submittedName>
        <fullName evidence="5">Monocarboxylate transporter 10like [Acyrthosiphon pisum]</fullName>
    </submittedName>
</protein>
<feature type="transmembrane region" description="Helical" evidence="3">
    <location>
        <begin position="311"/>
        <end position="329"/>
    </location>
</feature>
<feature type="transmembrane region" description="Helical" evidence="3">
    <location>
        <begin position="186"/>
        <end position="204"/>
    </location>
</feature>
<proteinExistence type="predicted"/>
<reference evidence="5" key="1">
    <citation type="submission" date="2014-05" db="EMBL/GenBank/DDBJ databases">
        <authorList>
            <person name="Chronopoulou M."/>
        </authorList>
    </citation>
    <scope>NUCLEOTIDE SEQUENCE</scope>
    <source>
        <tissue evidence="5">Whole organism</tissue>
    </source>
</reference>
<evidence type="ECO:0000256" key="1">
    <source>
        <dbReference type="ARBA" id="ARBA00004141"/>
    </source>
</evidence>
<dbReference type="Gene3D" id="1.20.1250.20">
    <property type="entry name" value="MFS general substrate transporter like domains"/>
    <property type="match status" value="1"/>
</dbReference>
<keyword evidence="3" id="KW-1133">Transmembrane helix</keyword>